<name>A0ACC2NMJ2_9HYME</name>
<evidence type="ECO:0000313" key="2">
    <source>
        <dbReference type="Proteomes" id="UP001239111"/>
    </source>
</evidence>
<reference evidence="1" key="1">
    <citation type="submission" date="2023-04" db="EMBL/GenBank/DDBJ databases">
        <title>A chromosome-level genome assembly of the parasitoid wasp Eretmocerus hayati.</title>
        <authorList>
            <person name="Zhong Y."/>
            <person name="Liu S."/>
            <person name="Liu Y."/>
        </authorList>
    </citation>
    <scope>NUCLEOTIDE SEQUENCE</scope>
    <source>
        <strain evidence="1">ZJU_SS_LIU_2023</strain>
    </source>
</reference>
<gene>
    <name evidence="1" type="ORF">QAD02_003595</name>
</gene>
<dbReference type="Proteomes" id="UP001239111">
    <property type="component" value="Chromosome 3"/>
</dbReference>
<protein>
    <submittedName>
        <fullName evidence="1">Uncharacterized protein</fullName>
    </submittedName>
</protein>
<accession>A0ACC2NMJ2</accession>
<keyword evidence="2" id="KW-1185">Reference proteome</keyword>
<sequence>MSVGDRVKFQSEWLNKGRFKYWLGEDESNKYAARYRVGDKSFSLGNMGIKSVESHEKGKKHKEKLENRRNESSNLKAYSQKKQLTINPYVEPEEVLKSEIQWALTTVELHLSLNVSAKLVEKLKFIFKPSPSSLESGLSENMKLKDDKLGYMIFYGLGPYFAQKTLEFARGSGIHSISFDESFNDQIKKTQIDLHVRAWNAELKQDVTKYLGSAFLSHSKASDLLREFDNVCQDLDREDLFHIGMDGPNVNFKFYNDFKEEVVKKDGKDCKLVDLGSCPIHTTHNSFKTAFESCASWKINPFLKSKSQLFGGSASRQGYFKDVTSQKMSDINFCSTRWVENVHIAKVAEDELDNLQKFAQSK</sequence>
<comment type="caution">
    <text evidence="1">The sequence shown here is derived from an EMBL/GenBank/DDBJ whole genome shotgun (WGS) entry which is preliminary data.</text>
</comment>
<proteinExistence type="predicted"/>
<organism evidence="1 2">
    <name type="scientific">Eretmocerus hayati</name>
    <dbReference type="NCBI Taxonomy" id="131215"/>
    <lineage>
        <taxon>Eukaryota</taxon>
        <taxon>Metazoa</taxon>
        <taxon>Ecdysozoa</taxon>
        <taxon>Arthropoda</taxon>
        <taxon>Hexapoda</taxon>
        <taxon>Insecta</taxon>
        <taxon>Pterygota</taxon>
        <taxon>Neoptera</taxon>
        <taxon>Endopterygota</taxon>
        <taxon>Hymenoptera</taxon>
        <taxon>Apocrita</taxon>
        <taxon>Proctotrupomorpha</taxon>
        <taxon>Chalcidoidea</taxon>
        <taxon>Aphelinidae</taxon>
        <taxon>Aphelininae</taxon>
        <taxon>Eretmocerus</taxon>
    </lineage>
</organism>
<evidence type="ECO:0000313" key="1">
    <source>
        <dbReference type="EMBL" id="KAJ8672336.1"/>
    </source>
</evidence>
<dbReference type="EMBL" id="CM056743">
    <property type="protein sequence ID" value="KAJ8672336.1"/>
    <property type="molecule type" value="Genomic_DNA"/>
</dbReference>